<sequence length="69" mass="7838">MVIMTKDGDYLDQLFLSGTPPPWIVQLRCGNLRASALRTLLERCWPDMLALLLESRAVLLYADQMEALT</sequence>
<reference evidence="2 3" key="1">
    <citation type="submission" date="2019-07" db="EMBL/GenBank/DDBJ databases">
        <title>Deinococcus detaillus sp. nov., isolated from humus soil in Antarctica.</title>
        <authorList>
            <person name="Zhang K."/>
        </authorList>
    </citation>
    <scope>NUCLEOTIDE SEQUENCE [LARGE SCALE GENOMIC DNA]</scope>
    <source>
        <strain evidence="2 3">H1</strain>
    </source>
</reference>
<comment type="caution">
    <text evidence="2">The sequence shown here is derived from an EMBL/GenBank/DDBJ whole genome shotgun (WGS) entry which is preliminary data.</text>
</comment>
<evidence type="ECO:0000313" key="3">
    <source>
        <dbReference type="Proteomes" id="UP000316092"/>
    </source>
</evidence>
<dbReference type="EMBL" id="VKDB01000018">
    <property type="protein sequence ID" value="TSA82138.1"/>
    <property type="molecule type" value="Genomic_DNA"/>
</dbReference>
<name>A0A553UPK4_9DEIO</name>
<evidence type="ECO:0000259" key="1">
    <source>
        <dbReference type="Pfam" id="PF18480"/>
    </source>
</evidence>
<dbReference type="Proteomes" id="UP000316092">
    <property type="component" value="Unassembled WGS sequence"/>
</dbReference>
<gene>
    <name evidence="2" type="ORF">FNU79_14065</name>
</gene>
<proteinExistence type="predicted"/>
<dbReference type="InterPro" id="IPR041049">
    <property type="entry name" value="DUF5615"/>
</dbReference>
<keyword evidence="3" id="KW-1185">Reference proteome</keyword>
<accession>A0A553UPK4</accession>
<dbReference type="AlphaFoldDB" id="A0A553UPK4"/>
<evidence type="ECO:0000313" key="2">
    <source>
        <dbReference type="EMBL" id="TSA82138.1"/>
    </source>
</evidence>
<feature type="domain" description="DUF5615" evidence="1">
    <location>
        <begin position="1"/>
        <end position="60"/>
    </location>
</feature>
<organism evidence="2 3">
    <name type="scientific">Deinococcus detaillensis</name>
    <dbReference type="NCBI Taxonomy" id="2592048"/>
    <lineage>
        <taxon>Bacteria</taxon>
        <taxon>Thermotogati</taxon>
        <taxon>Deinococcota</taxon>
        <taxon>Deinococci</taxon>
        <taxon>Deinococcales</taxon>
        <taxon>Deinococcaceae</taxon>
        <taxon>Deinococcus</taxon>
    </lineage>
</organism>
<dbReference type="Pfam" id="PF18480">
    <property type="entry name" value="DUF5615"/>
    <property type="match status" value="1"/>
</dbReference>
<protein>
    <recommendedName>
        <fullName evidence="1">DUF5615 domain-containing protein</fullName>
    </recommendedName>
</protein>